<dbReference type="PANTHER" id="PTHR30005">
    <property type="entry name" value="EXOPOLYPHOSPHATASE"/>
    <property type="match status" value="1"/>
</dbReference>
<dbReference type="GeneID" id="43582665"/>
<sequence length="709" mass="78856">MSFHLEGVSDKYSSDTFNENEFNYDLTAIVDIGLNGIRFSVSSTSDIHARILPCRYKDRAAISLFDTQNQSLEQISTTSRISDNLKKNLKKPSEEYDENSDIKNVSQFPNNTNIKNLVNPSKAPNSITHDDSKDFKVIGNKNSISETIIHDVVYALLRFKSVCKDFKVPKENICIVATEAIYDASNLSDFCRTITNATGWEISIVSKSEEAMLKAYGVASSFNAVQGLIMDLGGGSTQISWISCIDGDLKISDNPVSLPYGSAALTRRLNRCSSPTSNELPTESVNDILNEIKIHFREAISSINIPEDIFNSAIDSGGFKLYVSGGGYRGLGSLLLSREEFNSTTIPAHSSPYSYPIPIINGYACTCKPLLRLIDQFNPLNSHYSVLDFARNNSNLSIFEHGSSAGGKTKAFKVSERRANQLPSVILLVKALLNSFPPIRKVLFSQDGIREGVLFQRLSKDIRMQDPLIVATRLLRPKSSQLYLELLKKSIPVDDQNSEVLVPHVIHSRLLPALVNTAFAHSSFPKELQPLSALNIAILGALSDTHGLSHEVRILLGLALCQRWGGELPDPVLRENMISILSTRKLAWWALYCGHIMHVVGGVYPGGTIHDDISHNEIFSINASFSNKPHDIKMNFDGNKNSRSGLKKTSDTEYIEEILIRIRASKSSPQTAAPMVRNRINNLEKKFKKLLKEFGKTESFKVYVEIDWF</sequence>
<name>A0A5E8BWW1_9ASCO</name>
<dbReference type="Gene3D" id="3.30.420.150">
    <property type="entry name" value="Exopolyphosphatase. Domain 2"/>
    <property type="match status" value="1"/>
</dbReference>
<dbReference type="Pfam" id="PF23566">
    <property type="entry name" value="RTG2_C"/>
    <property type="match status" value="1"/>
</dbReference>
<gene>
    <name evidence="3" type="ORF">SAPINGB_P003850</name>
</gene>
<evidence type="ECO:0000259" key="2">
    <source>
        <dbReference type="Pfam" id="PF23566"/>
    </source>
</evidence>
<evidence type="ECO:0008006" key="5">
    <source>
        <dbReference type="Google" id="ProtNLM"/>
    </source>
</evidence>
<feature type="domain" description="Ppx/GppA phosphatase N-terminal" evidence="1">
    <location>
        <begin position="139"/>
        <end position="281"/>
    </location>
</feature>
<dbReference type="InterPro" id="IPR003695">
    <property type="entry name" value="Ppx_GppA_N"/>
</dbReference>
<evidence type="ECO:0000313" key="4">
    <source>
        <dbReference type="Proteomes" id="UP000398389"/>
    </source>
</evidence>
<dbReference type="InterPro" id="IPR057512">
    <property type="entry name" value="RTG2_C"/>
</dbReference>
<reference evidence="3 4" key="1">
    <citation type="submission" date="2019-09" db="EMBL/GenBank/DDBJ databases">
        <authorList>
            <person name="Brejova B."/>
        </authorList>
    </citation>
    <scope>NUCLEOTIDE SEQUENCE [LARGE SCALE GENOMIC DNA]</scope>
</reference>
<dbReference type="GO" id="GO:0006357">
    <property type="term" value="P:regulation of transcription by RNA polymerase II"/>
    <property type="evidence" value="ECO:0007669"/>
    <property type="project" value="TreeGrafter"/>
</dbReference>
<dbReference type="SUPFAM" id="SSF53067">
    <property type="entry name" value="Actin-like ATPase domain"/>
    <property type="match status" value="2"/>
</dbReference>
<dbReference type="RefSeq" id="XP_031854456.1">
    <property type="nucleotide sequence ID" value="XM_031998565.1"/>
</dbReference>
<organism evidence="3 4">
    <name type="scientific">Magnusiomyces paraingens</name>
    <dbReference type="NCBI Taxonomy" id="2606893"/>
    <lineage>
        <taxon>Eukaryota</taxon>
        <taxon>Fungi</taxon>
        <taxon>Dikarya</taxon>
        <taxon>Ascomycota</taxon>
        <taxon>Saccharomycotina</taxon>
        <taxon>Dipodascomycetes</taxon>
        <taxon>Dipodascales</taxon>
        <taxon>Dipodascaceae</taxon>
        <taxon>Magnusiomyces</taxon>
    </lineage>
</organism>
<dbReference type="Pfam" id="PF02541">
    <property type="entry name" value="Ppx-GppA"/>
    <property type="match status" value="1"/>
</dbReference>
<evidence type="ECO:0000313" key="3">
    <source>
        <dbReference type="EMBL" id="VVT53987.1"/>
    </source>
</evidence>
<dbReference type="Proteomes" id="UP000398389">
    <property type="component" value="Unassembled WGS sequence"/>
</dbReference>
<dbReference type="OrthoDB" id="2014654at2759"/>
<feature type="domain" description="RTG2 C-terminal" evidence="2">
    <location>
        <begin position="466"/>
        <end position="706"/>
    </location>
</feature>
<evidence type="ECO:0000259" key="1">
    <source>
        <dbReference type="Pfam" id="PF02541"/>
    </source>
</evidence>
<dbReference type="InterPro" id="IPR050273">
    <property type="entry name" value="GppA/Ppx_hydrolase"/>
</dbReference>
<dbReference type="EMBL" id="CABVLU010000003">
    <property type="protein sequence ID" value="VVT53987.1"/>
    <property type="molecule type" value="Genomic_DNA"/>
</dbReference>
<dbReference type="AlphaFoldDB" id="A0A5E8BWW1"/>
<proteinExistence type="predicted"/>
<accession>A0A5E8BWW1</accession>
<dbReference type="Gene3D" id="3.30.420.40">
    <property type="match status" value="1"/>
</dbReference>
<keyword evidence="4" id="KW-1185">Reference proteome</keyword>
<protein>
    <recommendedName>
        <fullName evidence="5">Ppx/GppA phosphatase domain-containing protein</fullName>
    </recommendedName>
</protein>
<dbReference type="InterPro" id="IPR043129">
    <property type="entry name" value="ATPase_NBD"/>
</dbReference>
<dbReference type="PANTHER" id="PTHR30005:SF0">
    <property type="entry name" value="RETROGRADE REGULATION PROTEIN 2"/>
    <property type="match status" value="1"/>
</dbReference>